<name>A0A2I0H2E2_PUNGR</name>
<gene>
    <name evidence="2" type="ORF">CRG98_049851</name>
</gene>
<feature type="compositionally biased region" description="Gly residues" evidence="1">
    <location>
        <begin position="17"/>
        <end position="27"/>
    </location>
</feature>
<protein>
    <submittedName>
        <fullName evidence="2">Uncharacterized protein</fullName>
    </submittedName>
</protein>
<accession>A0A2I0H2E2</accession>
<dbReference type="EMBL" id="PGOL01043270">
    <property type="protein sequence ID" value="PKH92621.1"/>
    <property type="molecule type" value="Genomic_DNA"/>
</dbReference>
<sequence length="101" mass="10689">AVGAETEDLKLCESADGVGGGGAGRGMGPMRSAPGRRRIRMEDRLESHPTPTHSQVEEKTVSGGEIPGKPCAVSVQSSTEVEVRGDLGKWRWSSDSIDEQP</sequence>
<evidence type="ECO:0000256" key="1">
    <source>
        <dbReference type="SAM" id="MobiDB-lite"/>
    </source>
</evidence>
<dbReference type="AlphaFoldDB" id="A0A2I0H2E2"/>
<proteinExistence type="predicted"/>
<dbReference type="Proteomes" id="UP000233551">
    <property type="component" value="Unassembled WGS sequence"/>
</dbReference>
<feature type="non-terminal residue" evidence="2">
    <location>
        <position position="1"/>
    </location>
</feature>
<keyword evidence="3" id="KW-1185">Reference proteome</keyword>
<evidence type="ECO:0000313" key="3">
    <source>
        <dbReference type="Proteomes" id="UP000233551"/>
    </source>
</evidence>
<feature type="region of interest" description="Disordered" evidence="1">
    <location>
        <begin position="1"/>
        <end position="77"/>
    </location>
</feature>
<organism evidence="2 3">
    <name type="scientific">Punica granatum</name>
    <name type="common">Pomegranate</name>
    <dbReference type="NCBI Taxonomy" id="22663"/>
    <lineage>
        <taxon>Eukaryota</taxon>
        <taxon>Viridiplantae</taxon>
        <taxon>Streptophyta</taxon>
        <taxon>Embryophyta</taxon>
        <taxon>Tracheophyta</taxon>
        <taxon>Spermatophyta</taxon>
        <taxon>Magnoliopsida</taxon>
        <taxon>eudicotyledons</taxon>
        <taxon>Gunneridae</taxon>
        <taxon>Pentapetalae</taxon>
        <taxon>rosids</taxon>
        <taxon>malvids</taxon>
        <taxon>Myrtales</taxon>
        <taxon>Lythraceae</taxon>
        <taxon>Punica</taxon>
    </lineage>
</organism>
<evidence type="ECO:0000313" key="2">
    <source>
        <dbReference type="EMBL" id="PKH92621.1"/>
    </source>
</evidence>
<reference evidence="2 3" key="1">
    <citation type="submission" date="2017-11" db="EMBL/GenBank/DDBJ databases">
        <title>De-novo sequencing of pomegranate (Punica granatum L.) genome.</title>
        <authorList>
            <person name="Akparov Z."/>
            <person name="Amiraslanov A."/>
            <person name="Hajiyeva S."/>
            <person name="Abbasov M."/>
            <person name="Kaur K."/>
            <person name="Hamwieh A."/>
            <person name="Solovyev V."/>
            <person name="Salamov A."/>
            <person name="Braich B."/>
            <person name="Kosarev P."/>
            <person name="Mahmoud A."/>
            <person name="Hajiyev E."/>
            <person name="Babayeva S."/>
            <person name="Izzatullayeva V."/>
            <person name="Mammadov A."/>
            <person name="Mammadov A."/>
            <person name="Sharifova S."/>
            <person name="Ojaghi J."/>
            <person name="Eynullazada K."/>
            <person name="Bayramov B."/>
            <person name="Abdulazimova A."/>
            <person name="Shahmuradov I."/>
        </authorList>
    </citation>
    <scope>NUCLEOTIDE SEQUENCE [LARGE SCALE GENOMIC DNA]</scope>
    <source>
        <strain evidence="3">cv. AG2017</strain>
        <tissue evidence="2">Leaf</tissue>
    </source>
</reference>
<comment type="caution">
    <text evidence="2">The sequence shown here is derived from an EMBL/GenBank/DDBJ whole genome shotgun (WGS) entry which is preliminary data.</text>
</comment>